<name>A0A919TI96_9ACTN</name>
<dbReference type="Proteomes" id="UP000677082">
    <property type="component" value="Unassembled WGS sequence"/>
</dbReference>
<accession>A0A919TI96</accession>
<dbReference type="GO" id="GO:0003677">
    <property type="term" value="F:DNA binding"/>
    <property type="evidence" value="ECO:0007669"/>
    <property type="project" value="InterPro"/>
</dbReference>
<proteinExistence type="predicted"/>
<reference evidence="2 3" key="1">
    <citation type="submission" date="2021-03" db="EMBL/GenBank/DDBJ databases">
        <title>Whole genome shotgun sequence of Actinoplanes toevensis NBRC 105298.</title>
        <authorList>
            <person name="Komaki H."/>
            <person name="Tamura T."/>
        </authorList>
    </citation>
    <scope>NUCLEOTIDE SEQUENCE [LARGE SCALE GENOMIC DNA]</scope>
    <source>
        <strain evidence="2 3">NBRC 105298</strain>
    </source>
</reference>
<evidence type="ECO:0000313" key="2">
    <source>
        <dbReference type="EMBL" id="GIM94406.1"/>
    </source>
</evidence>
<dbReference type="CDD" id="cd00093">
    <property type="entry name" value="HTH_XRE"/>
    <property type="match status" value="1"/>
</dbReference>
<evidence type="ECO:0000313" key="3">
    <source>
        <dbReference type="Proteomes" id="UP000677082"/>
    </source>
</evidence>
<dbReference type="SUPFAM" id="SSF47413">
    <property type="entry name" value="lambda repressor-like DNA-binding domains"/>
    <property type="match status" value="1"/>
</dbReference>
<gene>
    <name evidence="2" type="ORF">Ato02nite_061990</name>
</gene>
<dbReference type="RefSeq" id="WP_213010195.1">
    <property type="nucleotide sequence ID" value="NZ_BOQN01000081.1"/>
</dbReference>
<dbReference type="AlphaFoldDB" id="A0A919TI96"/>
<protein>
    <submittedName>
        <fullName evidence="2">XRE family transcriptional regulator</fullName>
    </submittedName>
</protein>
<feature type="domain" description="HTH cro/C1-type" evidence="1">
    <location>
        <begin position="19"/>
        <end position="67"/>
    </location>
</feature>
<dbReference type="EMBL" id="BOQN01000081">
    <property type="protein sequence ID" value="GIM94406.1"/>
    <property type="molecule type" value="Genomic_DNA"/>
</dbReference>
<sequence>MAEAVACRDVGNIFRLLNKRHHMTQHRIAELAGLADSEIFSITRGRQVMAYDVLVRIAEGLGIPRGLMGLAYDDEKALNPVPASPLPSLEDSASSQRFVATLAGFAVGGAPVIDEWLPIVEEWPGQIPNVVTPAIVATVRDITDRHRRMDSQYGGGSCRDSTLGYLGWAQCLLRSRCPSDALLAELRRALADLHNLVGWMSHDLGEQNSARRHLAQGLALATTAGDHTLMADSYYRLGRVSIHRDNPVEALHLFQLGQIVAANSGCLTSVAILHANIGWAYAKIGNATAVRDSLSRAADELSRADVAAAPEWTRFFLGADLDGMSGVVYAALAQHEEYRQEHAELATERAIAALSRRGPLCRSSAFDHVTAAMGFALLRQRRAAVPHVAAALEAANAKVHSRRLVDRLNDVADVADVADGQGKDDELGELVHEIRILANA</sequence>
<organism evidence="2 3">
    <name type="scientific">Paractinoplanes toevensis</name>
    <dbReference type="NCBI Taxonomy" id="571911"/>
    <lineage>
        <taxon>Bacteria</taxon>
        <taxon>Bacillati</taxon>
        <taxon>Actinomycetota</taxon>
        <taxon>Actinomycetes</taxon>
        <taxon>Micromonosporales</taxon>
        <taxon>Micromonosporaceae</taxon>
        <taxon>Paractinoplanes</taxon>
    </lineage>
</organism>
<dbReference type="Gene3D" id="1.10.260.40">
    <property type="entry name" value="lambda repressor-like DNA-binding domains"/>
    <property type="match status" value="1"/>
</dbReference>
<dbReference type="InterPro" id="IPR010982">
    <property type="entry name" value="Lambda_DNA-bd_dom_sf"/>
</dbReference>
<dbReference type="SUPFAM" id="SSF48452">
    <property type="entry name" value="TPR-like"/>
    <property type="match status" value="1"/>
</dbReference>
<dbReference type="PROSITE" id="PS50943">
    <property type="entry name" value="HTH_CROC1"/>
    <property type="match status" value="1"/>
</dbReference>
<dbReference type="InterPro" id="IPR011990">
    <property type="entry name" value="TPR-like_helical_dom_sf"/>
</dbReference>
<evidence type="ECO:0000259" key="1">
    <source>
        <dbReference type="PROSITE" id="PS50943"/>
    </source>
</evidence>
<dbReference type="Gene3D" id="1.25.40.10">
    <property type="entry name" value="Tetratricopeptide repeat domain"/>
    <property type="match status" value="1"/>
</dbReference>
<comment type="caution">
    <text evidence="2">The sequence shown here is derived from an EMBL/GenBank/DDBJ whole genome shotgun (WGS) entry which is preliminary data.</text>
</comment>
<dbReference type="InterPro" id="IPR001387">
    <property type="entry name" value="Cro/C1-type_HTH"/>
</dbReference>
<keyword evidence="3" id="KW-1185">Reference proteome</keyword>